<dbReference type="Pfam" id="PF01412">
    <property type="entry name" value="ArfGap"/>
    <property type="match status" value="1"/>
</dbReference>
<dbReference type="SMART" id="SM00105">
    <property type="entry name" value="ArfGap"/>
    <property type="match status" value="1"/>
</dbReference>
<protein>
    <submittedName>
        <fullName evidence="7">ADP-ribosylation factor GTPase-activating protein AGD15</fullName>
    </submittedName>
</protein>
<dbReference type="Gene3D" id="1.10.220.150">
    <property type="entry name" value="Arf GTPase activating protein"/>
    <property type="match status" value="1"/>
</dbReference>
<dbReference type="STRING" id="157652.A0A371FSN8"/>
<dbReference type="InterPro" id="IPR037278">
    <property type="entry name" value="ARFGAP/RecO"/>
</dbReference>
<feature type="domain" description="Arf-GAP" evidence="6">
    <location>
        <begin position="1"/>
        <end position="117"/>
    </location>
</feature>
<keyword evidence="2" id="KW-0479">Metal-binding</keyword>
<feature type="non-terminal residue" evidence="7">
    <location>
        <position position="1"/>
    </location>
</feature>
<dbReference type="PANTHER" id="PTHR46419">
    <property type="entry name" value="ADP-RIBOSYLATION FACTOR GTPASE-ACTIVATING PROTEIN AGD5"/>
    <property type="match status" value="1"/>
</dbReference>
<dbReference type="CDD" id="cd08204">
    <property type="entry name" value="ArfGap"/>
    <property type="match status" value="1"/>
</dbReference>
<gene>
    <name evidence="7" type="primary">AGD15</name>
    <name evidence="7" type="ORF">CR513_38176</name>
</gene>
<evidence type="ECO:0000256" key="5">
    <source>
        <dbReference type="PROSITE-ProRule" id="PRU00288"/>
    </source>
</evidence>
<evidence type="ECO:0000259" key="6">
    <source>
        <dbReference type="PROSITE" id="PS50115"/>
    </source>
</evidence>
<dbReference type="GO" id="GO:0005096">
    <property type="term" value="F:GTPase activator activity"/>
    <property type="evidence" value="ECO:0007669"/>
    <property type="project" value="UniProtKB-KW"/>
</dbReference>
<name>A0A371FSN8_MUCPR</name>
<dbReference type="InterPro" id="IPR001164">
    <property type="entry name" value="ArfGAP_dom"/>
</dbReference>
<dbReference type="InterPro" id="IPR038508">
    <property type="entry name" value="ArfGAP_dom_sf"/>
</dbReference>
<keyword evidence="8" id="KW-1185">Reference proteome</keyword>
<evidence type="ECO:0000256" key="4">
    <source>
        <dbReference type="ARBA" id="ARBA00022833"/>
    </source>
</evidence>
<proteinExistence type="predicted"/>
<dbReference type="OrthoDB" id="10266696at2759"/>
<keyword evidence="1" id="KW-0343">GTPase activation</keyword>
<dbReference type="SUPFAM" id="SSF57863">
    <property type="entry name" value="ArfGap/RecO-like zinc finger"/>
    <property type="match status" value="1"/>
</dbReference>
<dbReference type="PANTHER" id="PTHR46419:SF3">
    <property type="entry name" value="ADP-RIBOSYLATION FACTOR GTPASE-ACTIVATING PROTEIN AGD15-RELATED"/>
    <property type="match status" value="1"/>
</dbReference>
<dbReference type="EMBL" id="QJKJ01007988">
    <property type="protein sequence ID" value="RDX81180.1"/>
    <property type="molecule type" value="Genomic_DNA"/>
</dbReference>
<dbReference type="InterPro" id="IPR044520">
    <property type="entry name" value="ARF_GAP_AGD5/15"/>
</dbReference>
<dbReference type="GO" id="GO:0008270">
    <property type="term" value="F:zinc ion binding"/>
    <property type="evidence" value="ECO:0007669"/>
    <property type="project" value="UniProtKB-KW"/>
</dbReference>
<dbReference type="PRINTS" id="PR00405">
    <property type="entry name" value="REVINTRACTNG"/>
</dbReference>
<dbReference type="Proteomes" id="UP000257109">
    <property type="component" value="Unassembled WGS sequence"/>
</dbReference>
<reference evidence="7" key="1">
    <citation type="submission" date="2018-05" db="EMBL/GenBank/DDBJ databases">
        <title>Draft genome of Mucuna pruriens seed.</title>
        <authorList>
            <person name="Nnadi N.E."/>
            <person name="Vos R."/>
            <person name="Hasami M.H."/>
            <person name="Devisetty U.K."/>
            <person name="Aguiy J.C."/>
        </authorList>
    </citation>
    <scope>NUCLEOTIDE SEQUENCE [LARGE SCALE GENOMIC DNA]</scope>
    <source>
        <strain evidence="7">JCA_2017</strain>
    </source>
</reference>
<evidence type="ECO:0000313" key="7">
    <source>
        <dbReference type="EMBL" id="RDX81180.1"/>
    </source>
</evidence>
<evidence type="ECO:0000256" key="3">
    <source>
        <dbReference type="ARBA" id="ARBA00022771"/>
    </source>
</evidence>
<accession>A0A371FSN8</accession>
<evidence type="ECO:0000256" key="2">
    <source>
        <dbReference type="ARBA" id="ARBA00022723"/>
    </source>
</evidence>
<evidence type="ECO:0000256" key="1">
    <source>
        <dbReference type="ARBA" id="ARBA00022468"/>
    </source>
</evidence>
<keyword evidence="3 5" id="KW-0863">Zinc-finger</keyword>
<dbReference type="PROSITE" id="PS50115">
    <property type="entry name" value="ARFGAP"/>
    <property type="match status" value="1"/>
</dbReference>
<sequence>MPILEGLLKLPENRECADCRNKAPRWASVNLGIFICMQCSGIHRSLGVHISKVRSTTLDTWLPDQVSFMQFMGNEKSNKHWEAKMPPNFDRNKLGIEKFIRAKYVEKRWASKDELQSTSRSAEIIYNFDESPNGVARSGILKNNRRLSLEESILANHVAQILPPITRSRGVEPIIKVHPLHKYFVNPIIPSKSRTLIGFLMNTSPRSNRTNCYSLGFKRSCLMKCLLTPLDAKVPSNSGIKYFHSHTNARALANSILKFTIQLLMTIHHFRVQIQAFVDALTAIRDVVSSKEHLDVILEGLPEEYESTVYLISSKLDPFNVDEMETLLLAPLMLLKLQLQETHHLTLHKLITNSSQFVGHHGRGRYGRGGRYSGCGRNSVQCQLCHTSMVMLTFPLVPMSNHASPAGYCSLACFHHPIISISANNTILSPTYGNSFHYLASRVYPDLGASHHVTPNAQNIHNLTPLEDMIKLLLGMVKVSLFPPQVTHEILLKGAVGPDGLYRFPSMLQSIVHSSPTAKLTACHSISLLPLTTIPLI</sequence>
<dbReference type="AlphaFoldDB" id="A0A371FSN8"/>
<keyword evidence="4" id="KW-0862">Zinc</keyword>
<evidence type="ECO:0000313" key="8">
    <source>
        <dbReference type="Proteomes" id="UP000257109"/>
    </source>
</evidence>
<organism evidence="7 8">
    <name type="scientific">Mucuna pruriens</name>
    <name type="common">Velvet bean</name>
    <name type="synonym">Dolichos pruriens</name>
    <dbReference type="NCBI Taxonomy" id="157652"/>
    <lineage>
        <taxon>Eukaryota</taxon>
        <taxon>Viridiplantae</taxon>
        <taxon>Streptophyta</taxon>
        <taxon>Embryophyta</taxon>
        <taxon>Tracheophyta</taxon>
        <taxon>Spermatophyta</taxon>
        <taxon>Magnoliopsida</taxon>
        <taxon>eudicotyledons</taxon>
        <taxon>Gunneridae</taxon>
        <taxon>Pentapetalae</taxon>
        <taxon>rosids</taxon>
        <taxon>fabids</taxon>
        <taxon>Fabales</taxon>
        <taxon>Fabaceae</taxon>
        <taxon>Papilionoideae</taxon>
        <taxon>50 kb inversion clade</taxon>
        <taxon>NPAAA clade</taxon>
        <taxon>indigoferoid/millettioid clade</taxon>
        <taxon>Phaseoleae</taxon>
        <taxon>Mucuna</taxon>
    </lineage>
</organism>
<comment type="caution">
    <text evidence="7">The sequence shown here is derived from an EMBL/GenBank/DDBJ whole genome shotgun (WGS) entry which is preliminary data.</text>
</comment>
<dbReference type="FunFam" id="1.10.220.150:FF:000009">
    <property type="entry name" value="stromal membrane-associated protein 1 isoform X1"/>
    <property type="match status" value="1"/>
</dbReference>